<dbReference type="EC" id="2.3.2.27" evidence="2"/>
<evidence type="ECO:0000313" key="11">
    <source>
        <dbReference type="EMBL" id="KAK6143546.1"/>
    </source>
</evidence>
<organism evidence="11 12">
    <name type="scientific">Rehmannia glutinosa</name>
    <name type="common">Chinese foxglove</name>
    <dbReference type="NCBI Taxonomy" id="99300"/>
    <lineage>
        <taxon>Eukaryota</taxon>
        <taxon>Viridiplantae</taxon>
        <taxon>Streptophyta</taxon>
        <taxon>Embryophyta</taxon>
        <taxon>Tracheophyta</taxon>
        <taxon>Spermatophyta</taxon>
        <taxon>Magnoliopsida</taxon>
        <taxon>eudicotyledons</taxon>
        <taxon>Gunneridae</taxon>
        <taxon>Pentapetalae</taxon>
        <taxon>asterids</taxon>
        <taxon>lamiids</taxon>
        <taxon>Lamiales</taxon>
        <taxon>Orobanchaceae</taxon>
        <taxon>Rehmannieae</taxon>
        <taxon>Rehmannia</taxon>
    </lineage>
</organism>
<evidence type="ECO:0000313" key="12">
    <source>
        <dbReference type="Proteomes" id="UP001318860"/>
    </source>
</evidence>
<feature type="compositionally biased region" description="Polar residues" evidence="9">
    <location>
        <begin position="243"/>
        <end position="259"/>
    </location>
</feature>
<comment type="caution">
    <text evidence="11">The sequence shown here is derived from an EMBL/GenBank/DDBJ whole genome shotgun (WGS) entry which is preliminary data.</text>
</comment>
<keyword evidence="6" id="KW-0833">Ubl conjugation pathway</keyword>
<keyword evidence="3" id="KW-0808">Transferase</keyword>
<feature type="compositionally biased region" description="Polar residues" evidence="9">
    <location>
        <begin position="39"/>
        <end position="48"/>
    </location>
</feature>
<evidence type="ECO:0000256" key="6">
    <source>
        <dbReference type="ARBA" id="ARBA00022786"/>
    </source>
</evidence>
<dbReference type="InterPro" id="IPR045191">
    <property type="entry name" value="MBR1/2-like"/>
</dbReference>
<protein>
    <recommendedName>
        <fullName evidence="2">RING-type E3 ubiquitin transferase</fullName>
        <ecNumber evidence="2">2.3.2.27</ecNumber>
    </recommendedName>
</protein>
<dbReference type="Pfam" id="PF13639">
    <property type="entry name" value="zf-RING_2"/>
    <property type="match status" value="1"/>
</dbReference>
<keyword evidence="5 8" id="KW-0863">Zinc-finger</keyword>
<accession>A0ABR0W9V8</accession>
<keyword evidence="12" id="KW-1185">Reference proteome</keyword>
<feature type="region of interest" description="Disordered" evidence="9">
    <location>
        <begin position="39"/>
        <end position="122"/>
    </location>
</feature>
<dbReference type="Proteomes" id="UP001318860">
    <property type="component" value="Unassembled WGS sequence"/>
</dbReference>
<feature type="region of interest" description="Disordered" evidence="9">
    <location>
        <begin position="1"/>
        <end position="21"/>
    </location>
</feature>
<feature type="domain" description="RING-type" evidence="10">
    <location>
        <begin position="395"/>
        <end position="436"/>
    </location>
</feature>
<dbReference type="PANTHER" id="PTHR22937">
    <property type="entry name" value="E3 UBIQUITIN-PROTEIN LIGASE RNF165"/>
    <property type="match status" value="1"/>
</dbReference>
<evidence type="ECO:0000256" key="8">
    <source>
        <dbReference type="PROSITE-ProRule" id="PRU00175"/>
    </source>
</evidence>
<comment type="catalytic activity">
    <reaction evidence="1">
        <text>S-ubiquitinyl-[E2 ubiquitin-conjugating enzyme]-L-cysteine + [acceptor protein]-L-lysine = [E2 ubiquitin-conjugating enzyme]-L-cysteine + N(6)-ubiquitinyl-[acceptor protein]-L-lysine.</text>
        <dbReference type="EC" id="2.3.2.27"/>
    </reaction>
</comment>
<keyword evidence="4" id="KW-0479">Metal-binding</keyword>
<name>A0ABR0W9V8_REHGL</name>
<evidence type="ECO:0000256" key="9">
    <source>
        <dbReference type="SAM" id="MobiDB-lite"/>
    </source>
</evidence>
<feature type="compositionally biased region" description="Low complexity" evidence="9">
    <location>
        <begin position="49"/>
        <end position="61"/>
    </location>
</feature>
<evidence type="ECO:0000256" key="1">
    <source>
        <dbReference type="ARBA" id="ARBA00000900"/>
    </source>
</evidence>
<keyword evidence="7" id="KW-0862">Zinc</keyword>
<feature type="compositionally biased region" description="Low complexity" evidence="9">
    <location>
        <begin position="185"/>
        <end position="200"/>
    </location>
</feature>
<evidence type="ECO:0000256" key="4">
    <source>
        <dbReference type="ARBA" id="ARBA00022723"/>
    </source>
</evidence>
<feature type="compositionally biased region" description="Low complexity" evidence="9">
    <location>
        <begin position="1"/>
        <end position="15"/>
    </location>
</feature>
<feature type="compositionally biased region" description="Polar residues" evidence="9">
    <location>
        <begin position="97"/>
        <end position="121"/>
    </location>
</feature>
<feature type="compositionally biased region" description="Basic and acidic residues" evidence="9">
    <location>
        <begin position="201"/>
        <end position="210"/>
    </location>
</feature>
<dbReference type="SMART" id="SM00184">
    <property type="entry name" value="RING"/>
    <property type="match status" value="1"/>
</dbReference>
<dbReference type="Gene3D" id="3.30.40.10">
    <property type="entry name" value="Zinc/RING finger domain, C3HC4 (zinc finger)"/>
    <property type="match status" value="1"/>
</dbReference>
<dbReference type="PANTHER" id="PTHR22937:SF216">
    <property type="entry name" value="RING-TYPE E3 UBIQUITIN TRANSFERASE"/>
    <property type="match status" value="1"/>
</dbReference>
<feature type="region of interest" description="Disordered" evidence="9">
    <location>
        <begin position="228"/>
        <end position="272"/>
    </location>
</feature>
<reference evidence="11 12" key="1">
    <citation type="journal article" date="2021" name="Comput. Struct. Biotechnol. J.">
        <title>De novo genome assembly of the potent medicinal plant Rehmannia glutinosa using nanopore technology.</title>
        <authorList>
            <person name="Ma L."/>
            <person name="Dong C."/>
            <person name="Song C."/>
            <person name="Wang X."/>
            <person name="Zheng X."/>
            <person name="Niu Y."/>
            <person name="Chen S."/>
            <person name="Feng W."/>
        </authorList>
    </citation>
    <scope>NUCLEOTIDE SEQUENCE [LARGE SCALE GENOMIC DNA]</scope>
    <source>
        <strain evidence="11">DH-2019</strain>
    </source>
</reference>
<dbReference type="PROSITE" id="PS50089">
    <property type="entry name" value="ZF_RING_2"/>
    <property type="match status" value="1"/>
</dbReference>
<feature type="region of interest" description="Disordered" evidence="9">
    <location>
        <begin position="182"/>
        <end position="210"/>
    </location>
</feature>
<sequence length="443" mass="48395">MTGSSNRGSLNLNSNQGRVTENNRRIDLEACLPHNMCKSGSSSNYSETNNASGSSLSVSSGPPNPSLTSHVGPLNPRSEVGMARVSPGFSPRIAENPGTNSSLGSNLGPRGTTTGHSSTLESMPPAVLSIYPNNNRNQHLIHSNEVNNPDYHPMIVSASRTTNFAPEQIDWSFDPEILLSSRNHSSGSRVGPSSGGQSSSAHRDQTSQDRQRLSGIVPWYLLPRIESDSGNQRRSPSVLLPFGSSSSYETATTGRGQRQSDQRPAAFSMDMPGGDINGRNVLSAVDSRHRLDYMLIDPLLNVFAELHDRDIRLNIDDMSYESIQLSWIFTFLILDERKKLPLGNCFQNLFCATAIVGVGGKNRECEPWAKQGKNQGSMKQREYEGTHASPDLESCCICQEDYVAGDYIGKLGCGHEFHTSCIERWLILKNVCPVCKMTAVETS</sequence>
<gene>
    <name evidence="11" type="ORF">DH2020_023894</name>
</gene>
<proteinExistence type="predicted"/>
<evidence type="ECO:0000256" key="3">
    <source>
        <dbReference type="ARBA" id="ARBA00022679"/>
    </source>
</evidence>
<evidence type="ECO:0000259" key="10">
    <source>
        <dbReference type="PROSITE" id="PS50089"/>
    </source>
</evidence>
<evidence type="ECO:0000256" key="5">
    <source>
        <dbReference type="ARBA" id="ARBA00022771"/>
    </source>
</evidence>
<dbReference type="SUPFAM" id="SSF57850">
    <property type="entry name" value="RING/U-box"/>
    <property type="match status" value="1"/>
</dbReference>
<dbReference type="InterPro" id="IPR013083">
    <property type="entry name" value="Znf_RING/FYVE/PHD"/>
</dbReference>
<dbReference type="InterPro" id="IPR001841">
    <property type="entry name" value="Znf_RING"/>
</dbReference>
<evidence type="ECO:0000256" key="2">
    <source>
        <dbReference type="ARBA" id="ARBA00012483"/>
    </source>
</evidence>
<dbReference type="EMBL" id="JABTTQ020000013">
    <property type="protein sequence ID" value="KAK6143546.1"/>
    <property type="molecule type" value="Genomic_DNA"/>
</dbReference>
<evidence type="ECO:0000256" key="7">
    <source>
        <dbReference type="ARBA" id="ARBA00022833"/>
    </source>
</evidence>